<comment type="similarity">
    <text evidence="2 8">Belongs to the glycosyl hydrolase 32 family.</text>
</comment>
<dbReference type="Pfam" id="PF08244">
    <property type="entry name" value="Glyco_hydro_32C"/>
    <property type="match status" value="1"/>
</dbReference>
<dbReference type="GO" id="GO:0005737">
    <property type="term" value="C:cytoplasm"/>
    <property type="evidence" value="ECO:0007669"/>
    <property type="project" value="UniProtKB-SubCell"/>
</dbReference>
<evidence type="ECO:0000256" key="8">
    <source>
        <dbReference type="RuleBase" id="RU362110"/>
    </source>
</evidence>
<keyword evidence="9" id="KW-0119">Carbohydrate metabolism</keyword>
<dbReference type="InterPro" id="IPR023296">
    <property type="entry name" value="Glyco_hydro_beta-prop_sf"/>
</dbReference>
<comment type="pathway">
    <text evidence="1 9">Glycan biosynthesis; sucrose metabolism.</text>
</comment>
<gene>
    <name evidence="12" type="ORF">HXA33_19155</name>
</gene>
<dbReference type="Gene3D" id="2.60.120.560">
    <property type="entry name" value="Exo-inulinase, domain 1"/>
    <property type="match status" value="1"/>
</dbReference>
<dbReference type="CDD" id="cd18623">
    <property type="entry name" value="GH32_ScrB-like"/>
    <property type="match status" value="1"/>
</dbReference>
<keyword evidence="6 8" id="KW-0326">Glycosidase</keyword>
<dbReference type="PROSITE" id="PS00609">
    <property type="entry name" value="GLYCOSYL_HYDROL_F32"/>
    <property type="match status" value="1"/>
</dbReference>
<dbReference type="InterPro" id="IPR051214">
    <property type="entry name" value="GH32_Enzymes"/>
</dbReference>
<evidence type="ECO:0000313" key="13">
    <source>
        <dbReference type="Proteomes" id="UP001057753"/>
    </source>
</evidence>
<dbReference type="SUPFAM" id="SSF75005">
    <property type="entry name" value="Arabinanase/levansucrase/invertase"/>
    <property type="match status" value="1"/>
</dbReference>
<dbReference type="InterPro" id="IPR006232">
    <property type="entry name" value="Suc6P_hydrolase"/>
</dbReference>
<feature type="domain" description="Glycosyl hydrolase family 32 N-terminal" evidence="10">
    <location>
        <begin position="33"/>
        <end position="339"/>
    </location>
</feature>
<evidence type="ECO:0000256" key="6">
    <source>
        <dbReference type="ARBA" id="ARBA00023295"/>
    </source>
</evidence>
<reference evidence="12" key="1">
    <citation type="submission" date="2020-06" db="EMBL/GenBank/DDBJ databases">
        <title>Insight into the genomes of haloalkaliphilic bacilli from Kenyan soda lakes.</title>
        <authorList>
            <person name="Mwirichia R."/>
            <person name="Villamizar G.C."/>
            <person name="Poehlein A."/>
            <person name="Mugweru J."/>
            <person name="Kipnyargis A."/>
            <person name="Kiplimo D."/>
            <person name="Orwa P."/>
            <person name="Daniel R."/>
        </authorList>
    </citation>
    <scope>NUCLEOTIDE SEQUENCE</scope>
    <source>
        <strain evidence="12">B1096_S55</strain>
    </source>
</reference>
<evidence type="ECO:0000256" key="2">
    <source>
        <dbReference type="ARBA" id="ARBA00009902"/>
    </source>
</evidence>
<dbReference type="InterPro" id="IPR013189">
    <property type="entry name" value="Glyco_hydro_32_C"/>
</dbReference>
<dbReference type="Pfam" id="PF00251">
    <property type="entry name" value="Glyco_hydro_32N"/>
    <property type="match status" value="1"/>
</dbReference>
<evidence type="ECO:0000256" key="1">
    <source>
        <dbReference type="ARBA" id="ARBA00004914"/>
    </source>
</evidence>
<keyword evidence="13" id="KW-1185">Reference proteome</keyword>
<dbReference type="InterPro" id="IPR013320">
    <property type="entry name" value="ConA-like_dom_sf"/>
</dbReference>
<dbReference type="NCBIfam" id="TIGR01322">
    <property type="entry name" value="scrB_fam"/>
    <property type="match status" value="1"/>
</dbReference>
<comment type="caution">
    <text evidence="12">The sequence shown here is derived from an EMBL/GenBank/DDBJ whole genome shotgun (WGS) entry which is preliminary data.</text>
</comment>
<dbReference type="GO" id="GO:0004564">
    <property type="term" value="F:beta-fructofuranosidase activity"/>
    <property type="evidence" value="ECO:0007669"/>
    <property type="project" value="UniProtKB-EC"/>
</dbReference>
<dbReference type="SMART" id="SM00640">
    <property type="entry name" value="Glyco_32"/>
    <property type="match status" value="1"/>
</dbReference>
<protein>
    <recommendedName>
        <fullName evidence="4 8">Sucrose-6-phosphate hydrolase</fullName>
        <ecNumber evidence="3 8">3.2.1.26</ecNumber>
    </recommendedName>
    <alternativeName>
        <fullName evidence="7 9">Invertase</fullName>
    </alternativeName>
</protein>
<dbReference type="InterPro" id="IPR001362">
    <property type="entry name" value="Glyco_hydro_32"/>
</dbReference>
<dbReference type="SUPFAM" id="SSF49899">
    <property type="entry name" value="Concanavalin A-like lectins/glucanases"/>
    <property type="match status" value="1"/>
</dbReference>
<keyword evidence="9" id="KW-0963">Cytoplasm</keyword>
<dbReference type="PANTHER" id="PTHR43101:SF1">
    <property type="entry name" value="BETA-FRUCTOSIDASE"/>
    <property type="match status" value="1"/>
</dbReference>
<evidence type="ECO:0000256" key="3">
    <source>
        <dbReference type="ARBA" id="ARBA00012758"/>
    </source>
</evidence>
<comment type="catalytic activity">
    <reaction evidence="8">
        <text>Hydrolysis of terminal non-reducing beta-D-fructofuranoside residues in beta-D-fructofuranosides.</text>
        <dbReference type="EC" id="3.2.1.26"/>
    </reaction>
</comment>
<dbReference type="InterPro" id="IPR013148">
    <property type="entry name" value="Glyco_hydro_32_N"/>
</dbReference>
<evidence type="ECO:0000313" key="12">
    <source>
        <dbReference type="EMBL" id="MCR6098630.1"/>
    </source>
</evidence>
<dbReference type="InterPro" id="IPR018053">
    <property type="entry name" value="Glyco_hydro_32_AS"/>
</dbReference>
<dbReference type="EC" id="3.2.1.26" evidence="3 8"/>
<keyword evidence="5 8" id="KW-0378">Hydrolase</keyword>
<evidence type="ECO:0000256" key="5">
    <source>
        <dbReference type="ARBA" id="ARBA00022801"/>
    </source>
</evidence>
<organism evidence="12 13">
    <name type="scientific">Salipaludibacillus agaradhaerens</name>
    <name type="common">Bacillus agaradhaerens</name>
    <dbReference type="NCBI Taxonomy" id="76935"/>
    <lineage>
        <taxon>Bacteria</taxon>
        <taxon>Bacillati</taxon>
        <taxon>Bacillota</taxon>
        <taxon>Bacilli</taxon>
        <taxon>Bacillales</taxon>
        <taxon>Bacillaceae</taxon>
    </lineage>
</organism>
<dbReference type="GO" id="GO:0005975">
    <property type="term" value="P:carbohydrate metabolic process"/>
    <property type="evidence" value="ECO:0007669"/>
    <property type="project" value="InterPro"/>
</dbReference>
<dbReference type="Proteomes" id="UP001057753">
    <property type="component" value="Unassembled WGS sequence"/>
</dbReference>
<dbReference type="EMBL" id="JABXYM010000002">
    <property type="protein sequence ID" value="MCR6098630.1"/>
    <property type="molecule type" value="Genomic_DNA"/>
</dbReference>
<name>A0A9Q4B5Q6_SALAG</name>
<evidence type="ECO:0000259" key="11">
    <source>
        <dbReference type="Pfam" id="PF08244"/>
    </source>
</evidence>
<dbReference type="PANTHER" id="PTHR43101">
    <property type="entry name" value="BETA-FRUCTOSIDASE"/>
    <property type="match status" value="1"/>
</dbReference>
<dbReference type="AlphaFoldDB" id="A0A9Q4B5Q6"/>
<comment type="subcellular location">
    <subcellularLocation>
        <location evidence="9">Cytoplasm</location>
    </subcellularLocation>
</comment>
<evidence type="ECO:0000259" key="10">
    <source>
        <dbReference type="Pfam" id="PF00251"/>
    </source>
</evidence>
<evidence type="ECO:0000256" key="4">
    <source>
        <dbReference type="ARBA" id="ARBA00019623"/>
    </source>
</evidence>
<evidence type="ECO:0000256" key="9">
    <source>
        <dbReference type="RuleBase" id="RU365015"/>
    </source>
</evidence>
<comment type="function">
    <text evidence="9">Enables the bacterium to metabolize sucrose as a sole carbon source.</text>
</comment>
<accession>A0A9Q4B5Q6</accession>
<sequence length="482" mass="55558">MTDNEKKLHEQAYEEVEKKRHIDKIDPYRQIFHVMPPTGLLNDPNGWIKWKGTYHLFYQWYPYDTTHGSKYWGHYSSKDLVTWKEEPIALAPSEWYEKNGCYSGSAVDNNGVLTLIYTGNVKDEEDRRDSYQCVATSTDGTHFTKLGPVIESLPDGYTAHFRDPKVWKQGELWYMVLGAQTVEEKGRVVLYTSKNLTDWEFKGAIAGAGIGGITDFGYMWECPDLFSLDSKDVLIISPQGLEQEGIHYQNKFQAGYFIGEVNLDNAIFHHGDFAELDHGFEFYAPQTTVDENGRRLLTAWMGVPEQDEETQPTVTNGWLHCLTIPRELHIHEGRLWQTPVKELQKLRHDHESITQTLSTSDLLTFGDLAETAMEFVLTGLEEIKGIFEWTFRNEARLIFNAASHMLTLERRNTRTHLTEQRHVRIDSLKRLHVFMDASSLEIFINGGEAVMSARYFPSPKDKSLTMRADEQVMISLDKWVLS</sequence>
<dbReference type="Gene3D" id="2.115.10.20">
    <property type="entry name" value="Glycosyl hydrolase domain, family 43"/>
    <property type="match status" value="1"/>
</dbReference>
<proteinExistence type="inferred from homology"/>
<evidence type="ECO:0000256" key="7">
    <source>
        <dbReference type="ARBA" id="ARBA00033367"/>
    </source>
</evidence>
<feature type="domain" description="Glycosyl hydrolase family 32 C-terminal" evidence="11">
    <location>
        <begin position="394"/>
        <end position="469"/>
    </location>
</feature>